<dbReference type="GO" id="GO:0047810">
    <property type="term" value="F:D-alanine-2-oxoglutarate aminotransferase activity"/>
    <property type="evidence" value="ECO:0007669"/>
    <property type="project" value="UniProtKB-EC"/>
</dbReference>
<organism evidence="13 14">
    <name type="scientific">Lentibacillus juripiscarius</name>
    <dbReference type="NCBI Taxonomy" id="257446"/>
    <lineage>
        <taxon>Bacteria</taxon>
        <taxon>Bacillati</taxon>
        <taxon>Bacillota</taxon>
        <taxon>Bacilli</taxon>
        <taxon>Bacillales</taxon>
        <taxon>Bacillaceae</taxon>
        <taxon>Lentibacillus</taxon>
    </lineage>
</organism>
<evidence type="ECO:0000313" key="14">
    <source>
        <dbReference type="Proteomes" id="UP001597502"/>
    </source>
</evidence>
<accession>A0ABW5V6J1</accession>
<keyword evidence="7 13" id="KW-0808">Transferase</keyword>
<evidence type="ECO:0000256" key="6">
    <source>
        <dbReference type="ARBA" id="ARBA00022576"/>
    </source>
</evidence>
<evidence type="ECO:0000256" key="12">
    <source>
        <dbReference type="ARBA" id="ARBA00047911"/>
    </source>
</evidence>
<dbReference type="InterPro" id="IPR043132">
    <property type="entry name" value="BCAT-like_C"/>
</dbReference>
<evidence type="ECO:0000256" key="7">
    <source>
        <dbReference type="ARBA" id="ARBA00022679"/>
    </source>
</evidence>
<dbReference type="EC" id="2.6.1.21" evidence="4"/>
<evidence type="ECO:0000256" key="10">
    <source>
        <dbReference type="ARBA" id="ARBA00033316"/>
    </source>
</evidence>
<dbReference type="InterPro" id="IPR005784">
    <property type="entry name" value="D_amino_transT"/>
</dbReference>
<reference evidence="14" key="1">
    <citation type="journal article" date="2019" name="Int. J. Syst. Evol. Microbiol.">
        <title>The Global Catalogue of Microorganisms (GCM) 10K type strain sequencing project: providing services to taxonomists for standard genome sequencing and annotation.</title>
        <authorList>
            <consortium name="The Broad Institute Genomics Platform"/>
            <consortium name="The Broad Institute Genome Sequencing Center for Infectious Disease"/>
            <person name="Wu L."/>
            <person name="Ma J."/>
        </authorList>
    </citation>
    <scope>NUCLEOTIDE SEQUENCE [LARGE SCALE GENOMIC DNA]</scope>
    <source>
        <strain evidence="14">TISTR 1535</strain>
    </source>
</reference>
<evidence type="ECO:0000313" key="13">
    <source>
        <dbReference type="EMBL" id="MFD2761663.1"/>
    </source>
</evidence>
<evidence type="ECO:0000256" key="5">
    <source>
        <dbReference type="ARBA" id="ARBA00021779"/>
    </source>
</evidence>
<comment type="cofactor">
    <cofactor evidence="1">
        <name>pyridoxal 5'-phosphate</name>
        <dbReference type="ChEBI" id="CHEBI:597326"/>
    </cofactor>
</comment>
<name>A0ABW5V6J1_9BACI</name>
<dbReference type="SUPFAM" id="SSF56752">
    <property type="entry name" value="D-aminoacid aminotransferase-like PLP-dependent enzymes"/>
    <property type="match status" value="1"/>
</dbReference>
<dbReference type="InterPro" id="IPR001544">
    <property type="entry name" value="Aminotrans_IV"/>
</dbReference>
<evidence type="ECO:0000256" key="11">
    <source>
        <dbReference type="ARBA" id="ARBA00033391"/>
    </source>
</evidence>
<dbReference type="NCBIfam" id="TIGR01121">
    <property type="entry name" value="D_amino_aminoT"/>
    <property type="match status" value="1"/>
</dbReference>
<dbReference type="InterPro" id="IPR043131">
    <property type="entry name" value="BCAT-like_N"/>
</dbReference>
<keyword evidence="14" id="KW-1185">Reference proteome</keyword>
<dbReference type="CDD" id="cd01558">
    <property type="entry name" value="D-AAT_like"/>
    <property type="match status" value="1"/>
</dbReference>
<keyword evidence="8" id="KW-0663">Pyridoxal phosphate</keyword>
<dbReference type="Gene3D" id="3.30.470.10">
    <property type="match status" value="1"/>
</dbReference>
<comment type="catalytic activity">
    <reaction evidence="12">
        <text>D-alanine + 2-oxoglutarate = D-glutamate + pyruvate</text>
        <dbReference type="Rhea" id="RHEA:15869"/>
        <dbReference type="ChEBI" id="CHEBI:15361"/>
        <dbReference type="ChEBI" id="CHEBI:16810"/>
        <dbReference type="ChEBI" id="CHEBI:29986"/>
        <dbReference type="ChEBI" id="CHEBI:57416"/>
        <dbReference type="EC" id="2.6.1.21"/>
    </reaction>
</comment>
<dbReference type="PANTHER" id="PTHR42743:SF10">
    <property type="entry name" value="D-ALANINE AMINOTRANSFERASE"/>
    <property type="match status" value="1"/>
</dbReference>
<dbReference type="Pfam" id="PF01063">
    <property type="entry name" value="Aminotran_4"/>
    <property type="match status" value="1"/>
</dbReference>
<dbReference type="InterPro" id="IPR036038">
    <property type="entry name" value="Aminotransferase-like"/>
</dbReference>
<comment type="caution">
    <text evidence="13">The sequence shown here is derived from an EMBL/GenBank/DDBJ whole genome shotgun (WGS) entry which is preliminary data.</text>
</comment>
<evidence type="ECO:0000256" key="1">
    <source>
        <dbReference type="ARBA" id="ARBA00001933"/>
    </source>
</evidence>
<dbReference type="Gene3D" id="3.20.10.10">
    <property type="entry name" value="D-amino Acid Aminotransferase, subunit A, domain 2"/>
    <property type="match status" value="1"/>
</dbReference>
<evidence type="ECO:0000256" key="3">
    <source>
        <dbReference type="ARBA" id="ARBA00011738"/>
    </source>
</evidence>
<dbReference type="Proteomes" id="UP001597502">
    <property type="component" value="Unassembled WGS sequence"/>
</dbReference>
<proteinExistence type="inferred from homology"/>
<comment type="similarity">
    <text evidence="2">Belongs to the class-IV pyridoxal-phosphate-dependent aminotransferase family.</text>
</comment>
<dbReference type="EMBL" id="JBHUNA010000024">
    <property type="protein sequence ID" value="MFD2761663.1"/>
    <property type="molecule type" value="Genomic_DNA"/>
</dbReference>
<dbReference type="InterPro" id="IPR050571">
    <property type="entry name" value="Class-IV_PLP-Dep_Aminotrnsfr"/>
</dbReference>
<evidence type="ECO:0000256" key="4">
    <source>
        <dbReference type="ARBA" id="ARBA00012874"/>
    </source>
</evidence>
<evidence type="ECO:0000256" key="9">
    <source>
        <dbReference type="ARBA" id="ARBA00030138"/>
    </source>
</evidence>
<sequence>MSVYPITLSQTGFVHRDELTYPFEERGLQFGDGIYEVIRLYEGTGYLFTEHIDRLFRSAAAIRLDLPFSKEQAMNLLTELLKRNEMTSDGIIYLQATRGSAPRTHAFPGDVPANVYAYVQDMPRKTEKLTTGASAMTQRDTRWENCYIKSLNLLPNVLAKQAAQENGCYEAILQKDGIVTEGSSSNIYLVKNGAIYTHPATKSILHGCVRIRAEKFAGDLGMPFIEKAFTVDDIPDADELFLSSSTSEIMPVIKVDSSQIADGKPGSITRKLQYLYEQDAAITHMNV</sequence>
<comment type="subunit">
    <text evidence="3">Homodimer.</text>
</comment>
<keyword evidence="6 13" id="KW-0032">Aminotransferase</keyword>
<gene>
    <name evidence="13" type="primary">dat</name>
    <name evidence="13" type="ORF">ACFSUO_11940</name>
</gene>
<evidence type="ECO:0000256" key="8">
    <source>
        <dbReference type="ARBA" id="ARBA00022898"/>
    </source>
</evidence>
<evidence type="ECO:0000256" key="2">
    <source>
        <dbReference type="ARBA" id="ARBA00009320"/>
    </source>
</evidence>
<dbReference type="RefSeq" id="WP_382394382.1">
    <property type="nucleotide sequence ID" value="NZ_JBHUNA010000024.1"/>
</dbReference>
<protein>
    <recommendedName>
        <fullName evidence="5">D-alanine aminotransferase</fullName>
        <ecNumber evidence="4">2.6.1.21</ecNumber>
    </recommendedName>
    <alternativeName>
        <fullName evidence="11">D-amino acid aminotransferase</fullName>
    </alternativeName>
    <alternativeName>
        <fullName evidence="9">D-amino acid transaminase</fullName>
    </alternativeName>
    <alternativeName>
        <fullName evidence="10">D-aspartate aminotransferase</fullName>
    </alternativeName>
</protein>
<dbReference type="PANTHER" id="PTHR42743">
    <property type="entry name" value="AMINO-ACID AMINOTRANSFERASE"/>
    <property type="match status" value="1"/>
</dbReference>